<feature type="domain" description="SB" evidence="6">
    <location>
        <begin position="75"/>
        <end position="139"/>
    </location>
</feature>
<keyword evidence="2 5" id="KW-0813">Transport</keyword>
<reference evidence="7" key="2">
    <citation type="submission" date="2000-03" db="EMBL/GenBank/DDBJ databases">
        <authorList>
            <person name="Lin X."/>
            <person name="Kaul S."/>
            <person name="Shea T.P."/>
            <person name="Fujii C.Y."/>
            <person name="Shen M."/>
            <person name="VanAken S.E."/>
            <person name="Barnstead M.E."/>
            <person name="Mason T.M."/>
            <person name="Bowman C.L."/>
            <person name="Ronning C.M."/>
            <person name="Benito M.-I."/>
            <person name="Carrera A.J."/>
            <person name="Creasy T.H."/>
            <person name="Buell C.R."/>
            <person name="Town C.D."/>
            <person name="Nierman W.C."/>
            <person name="Fraser C.M."/>
            <person name="Venter J.C."/>
        </authorList>
    </citation>
    <scope>NUCLEOTIDE SEQUENCE</scope>
</reference>
<dbReference type="EMBL" id="AC007133">
    <property type="protein sequence ID" value="AAD25564.1"/>
    <property type="molecule type" value="Genomic_DNA"/>
</dbReference>
<dbReference type="PANTHER" id="PTHR23306:SF21">
    <property type="entry name" value="UBIQUITIN-CONJUGATING ENZYME_RWD-LIKE PROTEIN"/>
    <property type="match status" value="1"/>
</dbReference>
<gene>
    <name evidence="7" type="ordered locus">At2g38830</name>
</gene>
<dbReference type="PIR" id="H84809">
    <property type="entry name" value="H84809"/>
</dbReference>
<sequence length="139" mass="16238">MERSEEEIENLWKLQSEVKQRSESVKSIITELEIERGTLKVRALKLKEDSDVLTTWVEMNYLKLTSMDMGRIEEMFEIESEVEGLAGDDAIEDVLRVLEEAAERGELEIGSYLKQVRVLAREQFFLKHLSSFKTQNFHI</sequence>
<evidence type="ECO:0000256" key="5">
    <source>
        <dbReference type="PROSITE-ProRule" id="PRU00644"/>
    </source>
</evidence>
<evidence type="ECO:0000256" key="1">
    <source>
        <dbReference type="ARBA" id="ARBA00004177"/>
    </source>
</evidence>
<dbReference type="InterPro" id="IPR052070">
    <property type="entry name" value="ESCRT-I_UEV_domain"/>
</dbReference>
<dbReference type="Pfam" id="PF09454">
    <property type="entry name" value="Vps23_core"/>
    <property type="match status" value="1"/>
</dbReference>
<evidence type="ECO:0000313" key="7">
    <source>
        <dbReference type="EMBL" id="AAD25564.1"/>
    </source>
</evidence>
<dbReference type="GO" id="GO:0005768">
    <property type="term" value="C:endosome"/>
    <property type="evidence" value="ECO:0007669"/>
    <property type="project" value="UniProtKB-SubCell"/>
</dbReference>
<keyword evidence="3" id="KW-0967">Endosome</keyword>
<dbReference type="ExpressionAtlas" id="Q9SIH8">
    <property type="expression patterns" value="baseline and differential"/>
</dbReference>
<name>Q9SIH8_ARATH</name>
<evidence type="ECO:0000256" key="4">
    <source>
        <dbReference type="ARBA" id="ARBA00022927"/>
    </source>
</evidence>
<protein>
    <submittedName>
        <fullName evidence="8">At2g38830</fullName>
    </submittedName>
</protein>
<dbReference type="PANTHER" id="PTHR23306">
    <property type="entry name" value="TUMOR SUSCEPTIBILITY GENE 101 PROTEIN-RELATED"/>
    <property type="match status" value="1"/>
</dbReference>
<dbReference type="Gene3D" id="6.10.140.820">
    <property type="match status" value="1"/>
</dbReference>
<dbReference type="GO" id="GO:0015031">
    <property type="term" value="P:protein transport"/>
    <property type="evidence" value="ECO:0007669"/>
    <property type="project" value="UniProtKB-UniRule"/>
</dbReference>
<accession>Q9SIH8</accession>
<dbReference type="EMBL" id="BT012372">
    <property type="protein sequence ID" value="AAS88762.1"/>
    <property type="molecule type" value="mRNA"/>
</dbReference>
<reference evidence="9" key="5">
    <citation type="submission" date="2004-04" db="EMBL/GenBank/DDBJ databases">
        <title>Arabidopsis ORF clones.</title>
        <authorList>
            <person name="Shinn P."/>
            <person name="Chen H."/>
            <person name="Cheuk R."/>
            <person name="Kim C.J."/>
            <person name="Ecker J.R."/>
        </authorList>
    </citation>
    <scope>NUCLEOTIDE SEQUENCE</scope>
</reference>
<comment type="subcellular location">
    <subcellularLocation>
        <location evidence="1">Endosome</location>
    </subcellularLocation>
</comment>
<dbReference type="PROSITE" id="PS51312">
    <property type="entry name" value="SB"/>
    <property type="match status" value="1"/>
</dbReference>
<keyword evidence="4 5" id="KW-0653">Protein transport</keyword>
<evidence type="ECO:0000313" key="9">
    <source>
        <dbReference type="EMBL" id="AAS88762.1"/>
    </source>
</evidence>
<reference evidence="7" key="3">
    <citation type="submission" date="2002-02" db="EMBL/GenBank/DDBJ databases">
        <authorList>
            <person name="Town C.D."/>
            <person name="Kaul S."/>
        </authorList>
    </citation>
    <scope>NUCLEOTIDE SEQUENCE</scope>
</reference>
<organism evidence="7">
    <name type="scientific">Arabidopsis thaliana</name>
    <name type="common">Mouse-ear cress</name>
    <dbReference type="NCBI Taxonomy" id="3702"/>
    <lineage>
        <taxon>Eukaryota</taxon>
        <taxon>Viridiplantae</taxon>
        <taxon>Streptophyta</taxon>
        <taxon>Embryophyta</taxon>
        <taxon>Tracheophyta</taxon>
        <taxon>Spermatophyta</taxon>
        <taxon>Magnoliopsida</taxon>
        <taxon>eudicotyledons</taxon>
        <taxon>Gunneridae</taxon>
        <taxon>Pentapetalae</taxon>
        <taxon>rosids</taxon>
        <taxon>malvids</taxon>
        <taxon>Brassicales</taxon>
        <taxon>Brassicaceae</taxon>
        <taxon>Camelineae</taxon>
        <taxon>Arabidopsis</taxon>
    </lineage>
</organism>
<evidence type="ECO:0000259" key="6">
    <source>
        <dbReference type="PROSITE" id="PS51312"/>
    </source>
</evidence>
<reference evidence="8" key="4">
    <citation type="submission" date="2004-03" db="EMBL/GenBank/DDBJ databases">
        <title>Arabidopsis cDNA clones.</title>
        <authorList>
            <person name="Kim C.J."/>
            <person name="Chen H."/>
            <person name="Cheuk R."/>
            <person name="Shinn P."/>
            <person name="Ecker J.R."/>
        </authorList>
    </citation>
    <scope>NUCLEOTIDE SEQUENCE</scope>
</reference>
<dbReference type="InterPro" id="IPR017916">
    <property type="entry name" value="SB_dom"/>
</dbReference>
<dbReference type="AlphaFoldDB" id="Q9SIH8"/>
<dbReference type="TAIR" id="AT2G38830"/>
<evidence type="ECO:0000256" key="2">
    <source>
        <dbReference type="ARBA" id="ARBA00022448"/>
    </source>
</evidence>
<evidence type="ECO:0000256" key="3">
    <source>
        <dbReference type="ARBA" id="ARBA00022753"/>
    </source>
</evidence>
<proteinExistence type="evidence at transcript level"/>
<reference key="1">
    <citation type="journal article" date="1999" name="Nature">
        <title>Sequence and analysis of chromosome 2 of the plant Arabidopsis thaliana.</title>
        <authorList>
            <person name="Lin X."/>
            <person name="Kaul S."/>
            <person name="Rounsley S."/>
            <person name="Shea T.P."/>
            <person name="Benito M.I."/>
            <person name="Town C.D."/>
            <person name="Fujii C.Y."/>
            <person name="Mason T."/>
            <person name="Bowman C.L."/>
            <person name="Barnstead M."/>
            <person name="Feldblyum T.V."/>
            <person name="Buell C.R."/>
            <person name="Ketchum K.A."/>
            <person name="Lee J."/>
            <person name="Ronning C.M."/>
            <person name="Koo H.L."/>
            <person name="Moffat K.S."/>
            <person name="Cronin L.A."/>
            <person name="Shen M."/>
            <person name="Pai G."/>
            <person name="Van Aken S."/>
            <person name="Umayam L."/>
            <person name="Tallon L.J."/>
            <person name="Gill J.E."/>
            <person name="Adams M.D."/>
            <person name="Carrera A.J."/>
            <person name="Creasy T.H."/>
            <person name="Goodman H.M."/>
            <person name="Somerville C.R."/>
            <person name="Copenhaver G.P."/>
            <person name="Preuss D."/>
            <person name="Nierman W.C."/>
            <person name="White O."/>
            <person name="Eisen J.A."/>
            <person name="Salzberg S.L."/>
            <person name="Fraser C.M."/>
            <person name="Venter J.C."/>
        </authorList>
    </citation>
    <scope>NUCLEOTIDE SEQUENCE [LARGE SCALE GENOMIC DNA]</scope>
    <source>
        <strain>cv. Columbia</strain>
    </source>
</reference>
<evidence type="ECO:0000313" key="8">
    <source>
        <dbReference type="EMBL" id="AAS76212.1"/>
    </source>
</evidence>
<dbReference type="InterPro" id="IPR037202">
    <property type="entry name" value="ESCRT_assembly_dom"/>
</dbReference>
<dbReference type="EMBL" id="BT012117">
    <property type="protein sequence ID" value="AAS76212.1"/>
    <property type="molecule type" value="mRNA"/>
</dbReference>
<dbReference type="SUPFAM" id="SSF140111">
    <property type="entry name" value="Endosomal sorting complex assembly domain"/>
    <property type="match status" value="1"/>
</dbReference>
<dbReference type="IntAct" id="Q9SIH8">
    <property type="interactions" value="2"/>
</dbReference>